<dbReference type="AlphaFoldDB" id="A0A1R2B267"/>
<evidence type="ECO:0000256" key="1">
    <source>
        <dbReference type="SAM" id="Coils"/>
    </source>
</evidence>
<keyword evidence="1" id="KW-0175">Coiled coil</keyword>
<evidence type="ECO:0000256" key="2">
    <source>
        <dbReference type="SAM" id="MobiDB-lite"/>
    </source>
</evidence>
<comment type="caution">
    <text evidence="3">The sequence shown here is derived from an EMBL/GenBank/DDBJ whole genome shotgun (WGS) entry which is preliminary data.</text>
</comment>
<feature type="region of interest" description="Disordered" evidence="2">
    <location>
        <begin position="304"/>
        <end position="325"/>
    </location>
</feature>
<feature type="region of interest" description="Disordered" evidence="2">
    <location>
        <begin position="550"/>
        <end position="604"/>
    </location>
</feature>
<evidence type="ECO:0000313" key="4">
    <source>
        <dbReference type="Proteomes" id="UP000187209"/>
    </source>
</evidence>
<feature type="compositionally biased region" description="Basic and acidic residues" evidence="2">
    <location>
        <begin position="304"/>
        <end position="320"/>
    </location>
</feature>
<feature type="coiled-coil region" evidence="1">
    <location>
        <begin position="197"/>
        <end position="235"/>
    </location>
</feature>
<accession>A0A1R2B267</accession>
<keyword evidence="4" id="KW-1185">Reference proteome</keyword>
<feature type="compositionally biased region" description="Polar residues" evidence="2">
    <location>
        <begin position="551"/>
        <end position="560"/>
    </location>
</feature>
<dbReference type="OrthoDB" id="299584at2759"/>
<dbReference type="EMBL" id="MPUH01001045">
    <property type="protein sequence ID" value="OMJ70883.1"/>
    <property type="molecule type" value="Genomic_DNA"/>
</dbReference>
<dbReference type="Proteomes" id="UP000187209">
    <property type="component" value="Unassembled WGS sequence"/>
</dbReference>
<feature type="region of interest" description="Disordered" evidence="2">
    <location>
        <begin position="348"/>
        <end position="386"/>
    </location>
</feature>
<feature type="compositionally biased region" description="Basic and acidic residues" evidence="2">
    <location>
        <begin position="355"/>
        <end position="365"/>
    </location>
</feature>
<name>A0A1R2B267_9CILI</name>
<gene>
    <name evidence="3" type="ORF">SteCoe_31044</name>
</gene>
<sequence>MEPKSSSFPDELWPILETRIRKMIKDVLEPSMYRLQSAELNHTKILSAHSKLKTKLNTMRTQYETLICKFPNTDQLNALLAEQSVKLSSFEIDYDKKYTILDTKVSTLTDKLESISTQTLTILNQVDWLHSEFRNSRNSFLEIKSKIDNEAFRSISKVNEALRESAEHRVKVTENYVKVVKKVDMLEETICQHELVATLAQKNMVQIKQELEEKINEAKNERVKFEQQVKWLQQCVKKCENDCEEKIKDMEVKVDERVNESYMHMLKQQDSMIFNWLNFTLIEPRYKKKLTEFRKKSQSTYLRPEDLPKISESPQRKSEQYKIAPVSSKSLGHASKISVDIEESFESEKSSSSSLKEKKPEEGIKMRQSRSSENANKKVRFSSEKIGDSADSERLLKIPKNSPENNRKSLVLHRKAVSSSLAGRKLAKDQKNKKLTKSIPSHNIFYDSEVLVSPSKLISNENGSLKINFPISPVENWETNQEIVHQDIETIKIIEKPNQSHENSLIISNPVTENISNIKKPEEKLLDNKNQRVSFSKIVQNMPIITEKASESSYLQSNSEPIPHKHPQKPPSPRIPIKNQVKDPTPESSYNSSHSSHQSLLEKPEKIPGTDYDFIIEDLEEQVYNIKTDLETYMKNFDEQQSVSSVKFSKIFEILTSSKEENKHSINKVEKYIEESLKPWVSSSISNTLNSIMTSVTKIEQQLLGSMSFIDQNHKDLDTLMRQSVKEFNLYVSTKRRELGDMILSIKKNNESIENQSETLCLLSNQFEKIQKSVDLLKESEKIVNLLLRQDETDKKAMSLMACKTQKDIKKKKSGKGPISLDKNCISCINNMPQVIPAFKMACLAYQSTPIMYNNTLINRNELLDNQEKIILSVNKTNVLTMENQDEARARSFTPELPKIKIKFR</sequence>
<organism evidence="3 4">
    <name type="scientific">Stentor coeruleus</name>
    <dbReference type="NCBI Taxonomy" id="5963"/>
    <lineage>
        <taxon>Eukaryota</taxon>
        <taxon>Sar</taxon>
        <taxon>Alveolata</taxon>
        <taxon>Ciliophora</taxon>
        <taxon>Postciliodesmatophora</taxon>
        <taxon>Heterotrichea</taxon>
        <taxon>Heterotrichida</taxon>
        <taxon>Stentoridae</taxon>
        <taxon>Stentor</taxon>
    </lineage>
</organism>
<feature type="compositionally biased region" description="Low complexity" evidence="2">
    <location>
        <begin position="588"/>
        <end position="599"/>
    </location>
</feature>
<proteinExistence type="predicted"/>
<protein>
    <submittedName>
        <fullName evidence="3">Uncharacterized protein</fullName>
    </submittedName>
</protein>
<reference evidence="3 4" key="1">
    <citation type="submission" date="2016-11" db="EMBL/GenBank/DDBJ databases">
        <title>The macronuclear genome of Stentor coeruleus: a giant cell with tiny introns.</title>
        <authorList>
            <person name="Slabodnick M."/>
            <person name="Ruby J.G."/>
            <person name="Reiff S.B."/>
            <person name="Swart E.C."/>
            <person name="Gosai S."/>
            <person name="Prabakaran S."/>
            <person name="Witkowska E."/>
            <person name="Larue G.E."/>
            <person name="Fisher S."/>
            <person name="Freeman R.M."/>
            <person name="Gunawardena J."/>
            <person name="Chu W."/>
            <person name="Stover N.A."/>
            <person name="Gregory B.D."/>
            <person name="Nowacki M."/>
            <person name="Derisi J."/>
            <person name="Roy S.W."/>
            <person name="Marshall W.F."/>
            <person name="Sood P."/>
        </authorList>
    </citation>
    <scope>NUCLEOTIDE SEQUENCE [LARGE SCALE GENOMIC DNA]</scope>
    <source>
        <strain evidence="3">WM001</strain>
    </source>
</reference>
<evidence type="ECO:0000313" key="3">
    <source>
        <dbReference type="EMBL" id="OMJ70883.1"/>
    </source>
</evidence>